<feature type="region of interest" description="Disordered" evidence="1">
    <location>
        <begin position="84"/>
        <end position="185"/>
    </location>
</feature>
<feature type="compositionally biased region" description="Polar residues" evidence="1">
    <location>
        <begin position="158"/>
        <end position="171"/>
    </location>
</feature>
<feature type="region of interest" description="Disordered" evidence="1">
    <location>
        <begin position="300"/>
        <end position="366"/>
    </location>
</feature>
<sequence length="673" mass="74340">MGAKWTLIEIIVTIARLSYISTLFLPYARTDDLLDYPNIARPRHPRDTLNCGVAQPSVNEVFGEPRPRRQSGWVAVNRRDREPAAVVTASAEDSQLEPPGASPAKRRRLDLVTQSTTDAMSAEDSNTNSNPKGSYSPATTPRPASHQPDPVEARRHSQSPGPETIRVNSPPTRKDTMSSTSTLSSANNATVSVAIDASATSTVNAEQNPVSPIQSQGQNIFSARDGADIANNRRASRRRTGPLSQQQREKAALIRKLGACHDCRRRRVACHPSHHNMTWEEAMRKYRSSSPGIQDIAPMARPLSPAPSQMNHNARTEGQGGEEMEIDSPPAFTAPRPYNAASRTPLPSGPSVKRPSSSTGSVIEPAQSELQNAANRILKNPTRGRYSAASVLMLCWEGDEFGDINRALKDLNEVFRKSYRYDGQIATIPPAPEGSNPWRWLMTKINEFMGKNDSRDSLKIIVYNGHSYLDSDREMVLASASDHTTASTIRWSGIQQVLEEACSDTLVIMDSAYHPSTKTVRHKGMLEFIAAVSSEEHLAKLGRTAFTKKLTTLLRARAIQTHATPFTAAELHAKLHSEYPGLIGDYDPSQEILKSYPAPIHMQVSDNNKLPSIFLAPLNWSAQRLVMGNESQLTLTFKLSDASINFDSWVEWFRTMPEEIKEAKVEGPTRPLR</sequence>
<dbReference type="EMBL" id="JAKWBI020000112">
    <property type="protein sequence ID" value="KAJ2902450.1"/>
    <property type="molecule type" value="Genomic_DNA"/>
</dbReference>
<dbReference type="Proteomes" id="UP001201980">
    <property type="component" value="Unassembled WGS sequence"/>
</dbReference>
<comment type="caution">
    <text evidence="2">The sequence shown here is derived from an EMBL/GenBank/DDBJ whole genome shotgun (WGS) entry which is preliminary data.</text>
</comment>
<proteinExistence type="predicted"/>
<gene>
    <name evidence="2" type="ORF">MKZ38_000579</name>
</gene>
<dbReference type="AlphaFoldDB" id="A0AAD5RRD6"/>
<reference evidence="2" key="1">
    <citation type="submission" date="2022-07" db="EMBL/GenBank/DDBJ databases">
        <title>Draft genome sequence of Zalerion maritima ATCC 34329, a (micro)plastics degrading marine fungus.</title>
        <authorList>
            <person name="Paco A."/>
            <person name="Goncalves M.F.M."/>
            <person name="Rocha-Santos T.A.P."/>
            <person name="Alves A."/>
        </authorList>
    </citation>
    <scope>NUCLEOTIDE SEQUENCE</scope>
    <source>
        <strain evidence="2">ATCC 34329</strain>
    </source>
</reference>
<feature type="compositionally biased region" description="Polar residues" evidence="1">
    <location>
        <begin position="112"/>
        <end position="139"/>
    </location>
</feature>
<evidence type="ECO:0000313" key="3">
    <source>
        <dbReference type="Proteomes" id="UP001201980"/>
    </source>
</evidence>
<keyword evidence="3" id="KW-1185">Reference proteome</keyword>
<evidence type="ECO:0000313" key="2">
    <source>
        <dbReference type="EMBL" id="KAJ2902450.1"/>
    </source>
</evidence>
<organism evidence="2 3">
    <name type="scientific">Zalerion maritima</name>
    <dbReference type="NCBI Taxonomy" id="339359"/>
    <lineage>
        <taxon>Eukaryota</taxon>
        <taxon>Fungi</taxon>
        <taxon>Dikarya</taxon>
        <taxon>Ascomycota</taxon>
        <taxon>Pezizomycotina</taxon>
        <taxon>Sordariomycetes</taxon>
        <taxon>Lulworthiomycetidae</taxon>
        <taxon>Lulworthiales</taxon>
        <taxon>Lulworthiaceae</taxon>
        <taxon>Zalerion</taxon>
    </lineage>
</organism>
<accession>A0AAD5RRD6</accession>
<name>A0AAD5RRD6_9PEZI</name>
<protein>
    <submittedName>
        <fullName evidence="2">Tyrosine-protein phosphatase non-receptor type 6</fullName>
    </submittedName>
</protein>
<evidence type="ECO:0000256" key="1">
    <source>
        <dbReference type="SAM" id="MobiDB-lite"/>
    </source>
</evidence>